<dbReference type="AlphaFoldDB" id="A0A0L7L534"/>
<dbReference type="Gene3D" id="1.25.10.10">
    <property type="entry name" value="Leucine-rich Repeat Variant"/>
    <property type="match status" value="1"/>
</dbReference>
<dbReference type="GO" id="GO:0005829">
    <property type="term" value="C:cytosol"/>
    <property type="evidence" value="ECO:0007669"/>
    <property type="project" value="TreeGrafter"/>
</dbReference>
<feature type="compositionally biased region" description="Polar residues" evidence="2">
    <location>
        <begin position="904"/>
        <end position="914"/>
    </location>
</feature>
<organism evidence="4 5">
    <name type="scientific">Operophtera brumata</name>
    <name type="common">Winter moth</name>
    <name type="synonym">Phalaena brumata</name>
    <dbReference type="NCBI Taxonomy" id="104452"/>
    <lineage>
        <taxon>Eukaryota</taxon>
        <taxon>Metazoa</taxon>
        <taxon>Ecdysozoa</taxon>
        <taxon>Arthropoda</taxon>
        <taxon>Hexapoda</taxon>
        <taxon>Insecta</taxon>
        <taxon>Pterygota</taxon>
        <taxon>Neoptera</taxon>
        <taxon>Endopterygota</taxon>
        <taxon>Lepidoptera</taxon>
        <taxon>Glossata</taxon>
        <taxon>Ditrysia</taxon>
        <taxon>Geometroidea</taxon>
        <taxon>Geometridae</taxon>
        <taxon>Larentiinae</taxon>
        <taxon>Operophtera</taxon>
    </lineage>
</organism>
<feature type="compositionally biased region" description="Basic and acidic residues" evidence="2">
    <location>
        <begin position="1144"/>
        <end position="1154"/>
    </location>
</feature>
<dbReference type="STRING" id="104452.A0A0L7L534"/>
<evidence type="ECO:0000313" key="4">
    <source>
        <dbReference type="EMBL" id="KOB70582.1"/>
    </source>
</evidence>
<feature type="region of interest" description="Disordered" evidence="2">
    <location>
        <begin position="1113"/>
        <end position="1154"/>
    </location>
</feature>
<feature type="region of interest" description="Disordered" evidence="2">
    <location>
        <begin position="895"/>
        <end position="935"/>
    </location>
</feature>
<dbReference type="PANTHER" id="PTHR45857">
    <property type="entry name" value="FORMIN-LIKE PROTEIN"/>
    <property type="match status" value="1"/>
</dbReference>
<accession>A0A0L7L534</accession>
<feature type="compositionally biased region" description="Acidic residues" evidence="2">
    <location>
        <begin position="918"/>
        <end position="930"/>
    </location>
</feature>
<dbReference type="EMBL" id="JTDY01002861">
    <property type="protein sequence ID" value="KOB70582.1"/>
    <property type="molecule type" value="Genomic_DNA"/>
</dbReference>
<dbReference type="GO" id="GO:0051015">
    <property type="term" value="F:actin filament binding"/>
    <property type="evidence" value="ECO:0007669"/>
    <property type="project" value="TreeGrafter"/>
</dbReference>
<protein>
    <recommendedName>
        <fullName evidence="3">Formin FH3 domain-containing protein</fullName>
    </recommendedName>
</protein>
<evidence type="ECO:0000313" key="5">
    <source>
        <dbReference type="Proteomes" id="UP000037510"/>
    </source>
</evidence>
<dbReference type="SMART" id="SM01139">
    <property type="entry name" value="Drf_FH3"/>
    <property type="match status" value="1"/>
</dbReference>
<feature type="compositionally biased region" description="Basic and acidic residues" evidence="2">
    <location>
        <begin position="1010"/>
        <end position="1034"/>
    </location>
</feature>
<evidence type="ECO:0000256" key="1">
    <source>
        <dbReference type="SAM" id="Coils"/>
    </source>
</evidence>
<dbReference type="SUPFAM" id="SSF48371">
    <property type="entry name" value="ARM repeat"/>
    <property type="match status" value="1"/>
</dbReference>
<dbReference type="GO" id="GO:0016477">
    <property type="term" value="P:cell migration"/>
    <property type="evidence" value="ECO:0007669"/>
    <property type="project" value="TreeGrafter"/>
</dbReference>
<proteinExistence type="predicted"/>
<feature type="domain" description="Formin FH3" evidence="3">
    <location>
        <begin position="607"/>
        <end position="848"/>
    </location>
</feature>
<dbReference type="Proteomes" id="UP000037510">
    <property type="component" value="Unassembled WGS sequence"/>
</dbReference>
<feature type="region of interest" description="Disordered" evidence="2">
    <location>
        <begin position="749"/>
        <end position="805"/>
    </location>
</feature>
<evidence type="ECO:0000259" key="3">
    <source>
        <dbReference type="SMART" id="SM01139"/>
    </source>
</evidence>
<dbReference type="PANTHER" id="PTHR45857:SF9">
    <property type="entry name" value="MULTIPLE WING HAIRS, ISOFORM C"/>
    <property type="match status" value="1"/>
</dbReference>
<feature type="coiled-coil region" evidence="1">
    <location>
        <begin position="711"/>
        <end position="745"/>
    </location>
</feature>
<dbReference type="GO" id="GO:0030866">
    <property type="term" value="P:cortical actin cytoskeleton organization"/>
    <property type="evidence" value="ECO:0007669"/>
    <property type="project" value="TreeGrafter"/>
</dbReference>
<evidence type="ECO:0000256" key="2">
    <source>
        <dbReference type="SAM" id="MobiDB-lite"/>
    </source>
</evidence>
<feature type="compositionally biased region" description="Basic residues" evidence="2">
    <location>
        <begin position="760"/>
        <end position="774"/>
    </location>
</feature>
<dbReference type="InterPro" id="IPR016024">
    <property type="entry name" value="ARM-type_fold"/>
</dbReference>
<feature type="region of interest" description="Disordered" evidence="2">
    <location>
        <begin position="1010"/>
        <end position="1047"/>
    </location>
</feature>
<reference evidence="4 5" key="1">
    <citation type="journal article" date="2015" name="Genome Biol. Evol.">
        <title>The genome of winter moth (Operophtera brumata) provides a genomic perspective on sexual dimorphism and phenology.</title>
        <authorList>
            <person name="Derks M.F."/>
            <person name="Smit S."/>
            <person name="Salis L."/>
            <person name="Schijlen E."/>
            <person name="Bossers A."/>
            <person name="Mateman C."/>
            <person name="Pijl A.S."/>
            <person name="de Ridder D."/>
            <person name="Groenen M.A."/>
            <person name="Visser M.E."/>
            <person name="Megens H.J."/>
        </authorList>
    </citation>
    <scope>NUCLEOTIDE SEQUENCE [LARGE SCALE GENOMIC DNA]</scope>
    <source>
        <strain evidence="4">WM2013NL</strain>
        <tissue evidence="4">Head and thorax</tissue>
    </source>
</reference>
<dbReference type="InterPro" id="IPR043592">
    <property type="entry name" value="FMNL_animal"/>
</dbReference>
<dbReference type="InterPro" id="IPR011989">
    <property type="entry name" value="ARM-like"/>
</dbReference>
<name>A0A0L7L534_OPEBR</name>
<gene>
    <name evidence="4" type="ORF">OBRU01_11323</name>
</gene>
<sequence>MGQKDGGSHFFGTPSELLTKLRADLRLSFPSFACEPLDGVTLLLDLFRNVQLSQSGEGARGPPAVRRRPLLDELACFFIQEHAYEPLDGVTLLLDLLRNMQLSQSGEGARGPPAVRRRPLLDELACFFIQEHAYEPLDGVTLLLDLLRNVQLSQSGEGARGSPAVRRRPLLDELACFFIQEHAYEPLDGVTLLLDLLRNVQLSQSGEGARGSPAVRRRPLLDELACFFIQEHAYEPLDGVTLLLDLLRNVQLSQSGEGARGSPAVRRRPLLDELACFFIQEHAYEPLDGVTLLLDLLRNVQLSQSGEGARGSPAVRRRPLLDELACFFIQEHAYEPLDGVTLLLDLLRNVQLSQSGEGARGSPAVRRRPLLDELACFFIQEHAYEPLDGVTLLLDLLRNVQLSQSGEGARGSPAVRRRPLLDELACFFIQEHAYEPLDGVTLLLDLLRNVQLSQSGEGARGSPAPLDGDTLLLDLLRNVQLSQSGEGARGPPAVRRSYIKEHAYKPIDGVTLLLDPLRNVQLSPSGEGAREHAYKPLDGVTLLLDFLRNVQLSQSGEGARGSPAVRRRPLLDELACLYPDCVRRLVAGSTGVYTLTLLTKSCYPPASGHNHVSEALSTLRLRYGEPVRFRFLVGMLQSSGGSGDLQAAGLAFINALLISAPTPQRKLYIQAELEQAAIDINTLKKMVAKLPTSNIQVMKEIENYEKQLIDIDTLSETATEALREKDDLRNKLDLLEKRVKEKCCELQEEVSTLRSEHGSSNRKKNLVKKKNSVHKNRDESSPPEDEGISSSERSLSPEGDPQRESMVYDVFNVKNETYDIMRNKRIHKKIEPKNDKKSSDEEEETTIDEVIQELRNIVNHAESEHYKDTFDDISSRCNQTSEINVSINALECQKHRDAEKEDSITSTRHSIQIKSNEDYPDDSMEDDEEPEIKPGIIRPHLPRKAKSLVHLFVPPVDQGIYHKPRDIFDFYSSDDESDSLLSASRCTNHQNPSVNSFDFNETRAVFNSIDKEERKRSKTRSREDSRKSSIKRSESFQTSEKGSRQREYIDSMFYTESDMSPMQRSNSKCSRVDEIINLIESKKLTKSLDRIDEGLNSMIDIVVLSEPKKPVWPYEKRQRSCSRTNSDAGNDSPLIPRSITSRPQKYERSTKEESPIKYDQPKFFLSTSKLGSSFENPSGFNSSTFLVKRGHSNAGFYSGSMLRDAPASMTSLVMTGTHSHADLKRTLSPMGTSSSFGVHKVTDMPSGLY</sequence>
<dbReference type="InterPro" id="IPR010472">
    <property type="entry name" value="FH3_dom"/>
</dbReference>
<keyword evidence="1" id="KW-0175">Coiled coil</keyword>
<comment type="caution">
    <text evidence="4">The sequence shown here is derived from an EMBL/GenBank/DDBJ whole genome shotgun (WGS) entry which is preliminary data.</text>
</comment>
<dbReference type="GO" id="GO:0008360">
    <property type="term" value="P:regulation of cell shape"/>
    <property type="evidence" value="ECO:0007669"/>
    <property type="project" value="TreeGrafter"/>
</dbReference>
<keyword evidence="5" id="KW-1185">Reference proteome</keyword>